<comment type="caution">
    <text evidence="1">The sequence shown here is derived from an EMBL/GenBank/DDBJ whole genome shotgun (WGS) entry which is preliminary data.</text>
</comment>
<protein>
    <recommendedName>
        <fullName evidence="3">Integrase zinc-binding domain-containing protein</fullName>
    </recommendedName>
</protein>
<dbReference type="AlphaFoldDB" id="A0A1X2I8E8"/>
<proteinExistence type="predicted"/>
<name>A0A1X2I8E8_9FUNG</name>
<accession>A0A1X2I8E8</accession>
<keyword evidence="2" id="KW-1185">Reference proteome</keyword>
<gene>
    <name evidence="1" type="ORF">BCR42DRAFT_494070</name>
</gene>
<evidence type="ECO:0008006" key="3">
    <source>
        <dbReference type="Google" id="ProtNLM"/>
    </source>
</evidence>
<dbReference type="STRING" id="90262.A0A1X2I8E8"/>
<evidence type="ECO:0000313" key="1">
    <source>
        <dbReference type="EMBL" id="ORZ11562.1"/>
    </source>
</evidence>
<dbReference type="OrthoDB" id="5592268at2759"/>
<organism evidence="1 2">
    <name type="scientific">Absidia repens</name>
    <dbReference type="NCBI Taxonomy" id="90262"/>
    <lineage>
        <taxon>Eukaryota</taxon>
        <taxon>Fungi</taxon>
        <taxon>Fungi incertae sedis</taxon>
        <taxon>Mucoromycota</taxon>
        <taxon>Mucoromycotina</taxon>
        <taxon>Mucoromycetes</taxon>
        <taxon>Mucorales</taxon>
        <taxon>Cunninghamellaceae</taxon>
        <taxon>Absidia</taxon>
    </lineage>
</organism>
<dbReference type="Proteomes" id="UP000193560">
    <property type="component" value="Unassembled WGS sequence"/>
</dbReference>
<dbReference type="Gene3D" id="1.10.340.70">
    <property type="match status" value="1"/>
</dbReference>
<dbReference type="EMBL" id="MCGE01000021">
    <property type="protein sequence ID" value="ORZ11562.1"/>
    <property type="molecule type" value="Genomic_DNA"/>
</dbReference>
<reference evidence="1 2" key="1">
    <citation type="submission" date="2016-07" db="EMBL/GenBank/DDBJ databases">
        <title>Pervasive Adenine N6-methylation of Active Genes in Fungi.</title>
        <authorList>
            <consortium name="DOE Joint Genome Institute"/>
            <person name="Mondo S.J."/>
            <person name="Dannebaum R.O."/>
            <person name="Kuo R.C."/>
            <person name="Labutti K."/>
            <person name="Haridas S."/>
            <person name="Kuo A."/>
            <person name="Salamov A."/>
            <person name="Ahrendt S.R."/>
            <person name="Lipzen A."/>
            <person name="Sullivan W."/>
            <person name="Andreopoulos W.B."/>
            <person name="Clum A."/>
            <person name="Lindquist E."/>
            <person name="Daum C."/>
            <person name="Ramamoorthy G.K."/>
            <person name="Gryganskyi A."/>
            <person name="Culley D."/>
            <person name="Magnuson J.K."/>
            <person name="James T.Y."/>
            <person name="O'Malley M.A."/>
            <person name="Stajich J.E."/>
            <person name="Spatafora J.W."/>
            <person name="Visel A."/>
            <person name="Grigoriev I.V."/>
        </authorList>
    </citation>
    <scope>NUCLEOTIDE SEQUENCE [LARGE SCALE GENOMIC DNA]</scope>
    <source>
        <strain evidence="1 2">NRRL 1336</strain>
    </source>
</reference>
<sequence>MDFPIYVALSNYLEKGVYPRDCDQKNKTKIYRMAKKYMLDQGKLYLRMADGGVGQELLHEGNVTRVLAMAHSEGHMGINNTIRRMKKFIIPTSAAPTFTIKTHCYFIQ</sequence>
<evidence type="ECO:0000313" key="2">
    <source>
        <dbReference type="Proteomes" id="UP000193560"/>
    </source>
</evidence>